<organism evidence="1 2">
    <name type="scientific">Segatella maculosa OT 289</name>
    <dbReference type="NCBI Taxonomy" id="999422"/>
    <lineage>
        <taxon>Bacteria</taxon>
        <taxon>Pseudomonadati</taxon>
        <taxon>Bacteroidota</taxon>
        <taxon>Bacteroidia</taxon>
        <taxon>Bacteroidales</taxon>
        <taxon>Prevotellaceae</taxon>
        <taxon>Segatella</taxon>
    </lineage>
</organism>
<reference evidence="1 2" key="1">
    <citation type="submission" date="2011-12" db="EMBL/GenBank/DDBJ databases">
        <title>The Genome Sequence of Prevotella maculosa OT 289.</title>
        <authorList>
            <consortium name="The Broad Institute Genome Sequencing Platform"/>
            <person name="Earl A."/>
            <person name="Ward D."/>
            <person name="Feldgarden M."/>
            <person name="Gevers D."/>
            <person name="Izard J."/>
            <person name="Blanton J.M."/>
            <person name="Mathney J."/>
            <person name="Tanner A.C."/>
            <person name="Dewhirst F.E."/>
            <person name="Young S.K."/>
            <person name="Zeng Q."/>
            <person name="Gargeya S."/>
            <person name="Fitzgerald M."/>
            <person name="Haas B."/>
            <person name="Abouelleil A."/>
            <person name="Alvarado L."/>
            <person name="Arachchi H.M."/>
            <person name="Berlin A."/>
            <person name="Chapman S.B."/>
            <person name="Gearin G."/>
            <person name="Goldberg J."/>
            <person name="Griggs A."/>
            <person name="Gujja S."/>
            <person name="Hansen M."/>
            <person name="Heiman D."/>
            <person name="Howarth C."/>
            <person name="Larimer J."/>
            <person name="Lui A."/>
            <person name="MacDonald P.J.P."/>
            <person name="McCowen C."/>
            <person name="Montmayeur A."/>
            <person name="Murphy C."/>
            <person name="Neiman D."/>
            <person name="Pearson M."/>
            <person name="Priest M."/>
            <person name="Roberts A."/>
            <person name="Saif S."/>
            <person name="Shea T."/>
            <person name="Sisk P."/>
            <person name="Stolte C."/>
            <person name="Sykes S."/>
            <person name="Wortman J."/>
            <person name="Nusbaum C."/>
            <person name="Birren B."/>
        </authorList>
    </citation>
    <scope>NUCLEOTIDE SEQUENCE [LARGE SCALE GENOMIC DNA]</scope>
    <source>
        <strain evidence="1 2">OT 289</strain>
    </source>
</reference>
<proteinExistence type="predicted"/>
<dbReference type="OrthoDB" id="1068009at2"/>
<protein>
    <recommendedName>
        <fullName evidence="3">Lipoprotein</fullName>
    </recommendedName>
</protein>
<comment type="caution">
    <text evidence="1">The sequence shown here is derived from an EMBL/GenBank/DDBJ whole genome shotgun (WGS) entry which is preliminary data.</text>
</comment>
<dbReference type="HOGENOM" id="CLU_129836_0_0_10"/>
<name>H1HKF1_9BACT</name>
<dbReference type="RefSeq" id="WP_008564388.1">
    <property type="nucleotide sequence ID" value="NZ_JH594501.1"/>
</dbReference>
<dbReference type="EMBL" id="AGEK01000016">
    <property type="protein sequence ID" value="EHO73052.1"/>
    <property type="molecule type" value="Genomic_DNA"/>
</dbReference>
<keyword evidence="2" id="KW-1185">Reference proteome</keyword>
<accession>H1HKF1</accession>
<dbReference type="Proteomes" id="UP000003167">
    <property type="component" value="Unassembled WGS sequence"/>
</dbReference>
<dbReference type="PROSITE" id="PS51257">
    <property type="entry name" value="PROKAR_LIPOPROTEIN"/>
    <property type="match status" value="1"/>
</dbReference>
<sequence>MKKIFIGLIGLIGLSACSSENIVLEAFKVYDMSNTPCKTALSKTETRPDFFAAQYEQPTTLNMELGKDGVARCRLEDVKGNCGVKKIYVNCVNQANRLILLVYNNPVEAPLDCICKYNVDFKMNITAPGNYDLYVYYAQSDMKYDENDLAYKGEVNLFAGKKTSVKLYPEMMLREK</sequence>
<dbReference type="STRING" id="999422.HMPREF9944_00645"/>
<evidence type="ECO:0000313" key="2">
    <source>
        <dbReference type="Proteomes" id="UP000003167"/>
    </source>
</evidence>
<evidence type="ECO:0008006" key="3">
    <source>
        <dbReference type="Google" id="ProtNLM"/>
    </source>
</evidence>
<dbReference type="AlphaFoldDB" id="H1HKF1"/>
<gene>
    <name evidence="1" type="ORF">HMPREF9944_00645</name>
</gene>
<evidence type="ECO:0000313" key="1">
    <source>
        <dbReference type="EMBL" id="EHO73052.1"/>
    </source>
</evidence>
<dbReference type="PATRIC" id="fig|999422.3.peg.657"/>